<name>A0A5J9SYP7_9POAL</name>
<organism evidence="3 4">
    <name type="scientific">Eragrostis curvula</name>
    <name type="common">weeping love grass</name>
    <dbReference type="NCBI Taxonomy" id="38414"/>
    <lineage>
        <taxon>Eukaryota</taxon>
        <taxon>Viridiplantae</taxon>
        <taxon>Streptophyta</taxon>
        <taxon>Embryophyta</taxon>
        <taxon>Tracheophyta</taxon>
        <taxon>Spermatophyta</taxon>
        <taxon>Magnoliopsida</taxon>
        <taxon>Liliopsida</taxon>
        <taxon>Poales</taxon>
        <taxon>Poaceae</taxon>
        <taxon>PACMAD clade</taxon>
        <taxon>Chloridoideae</taxon>
        <taxon>Eragrostideae</taxon>
        <taxon>Eragrostidinae</taxon>
        <taxon>Eragrostis</taxon>
    </lineage>
</organism>
<keyword evidence="4" id="KW-1185">Reference proteome</keyword>
<dbReference type="EMBL" id="RWGY01000087">
    <property type="protein sequence ID" value="TVU04208.1"/>
    <property type="molecule type" value="Genomic_DNA"/>
</dbReference>
<feature type="non-terminal residue" evidence="3">
    <location>
        <position position="1"/>
    </location>
</feature>
<evidence type="ECO:0000256" key="1">
    <source>
        <dbReference type="SAM" id="MobiDB-lite"/>
    </source>
</evidence>
<evidence type="ECO:0000256" key="2">
    <source>
        <dbReference type="SAM" id="Phobius"/>
    </source>
</evidence>
<proteinExistence type="predicted"/>
<feature type="compositionally biased region" description="Polar residues" evidence="1">
    <location>
        <begin position="221"/>
        <end position="249"/>
    </location>
</feature>
<keyword evidence="2" id="KW-1133">Transmembrane helix</keyword>
<gene>
    <name evidence="3" type="ORF">EJB05_50234</name>
</gene>
<keyword evidence="2" id="KW-0812">Transmembrane</keyword>
<evidence type="ECO:0000313" key="4">
    <source>
        <dbReference type="Proteomes" id="UP000324897"/>
    </source>
</evidence>
<sequence length="447" mass="47556">MAETLKNTQMANQGVFGYFAAAFSYLGLAVPGMPPMPPMVLPSLVPPQGVQPSQITAAPGMFTTMLSAPMTPAGQLSQSSLGLLATGVSGMAGHTQAGPSSVPSFSPGQFMTPSAFLLSTTPVVAPVQHITSVTRISSPLPVSALDFSGIESPITSAPATTSVVFSPVVTEAVITTSEVTAALETSSSMPAATYKVILRDMLDAGYDEVAAEATALRVSSTGKAPLGSTSWTVSEPSSDARSRTPSVHTASEPDLGHHTAEDPDAPVLDLDGRLVYTRRSRTPELGMPRTWTWTAPVASTQQDSTTAIKRKMQATADDQGRITRKKTKLNREILSNQVMIAVLNRFDLLANLMSFMGISHTKLGKLGDCLERTGSPRSELDEIISICDRHLTNLVRTFNSCRKHVSEFRSMLVEIKIVASVEKGAAAEEEDIERKEKYAAADTCRGQ</sequence>
<feature type="region of interest" description="Disordered" evidence="1">
    <location>
        <begin position="221"/>
        <end position="266"/>
    </location>
</feature>
<keyword evidence="2" id="KW-0472">Membrane</keyword>
<feature type="transmembrane region" description="Helical" evidence="2">
    <location>
        <begin position="15"/>
        <end position="33"/>
    </location>
</feature>
<protein>
    <submittedName>
        <fullName evidence="3">Uncharacterized protein</fullName>
    </submittedName>
</protein>
<evidence type="ECO:0000313" key="3">
    <source>
        <dbReference type="EMBL" id="TVU04208.1"/>
    </source>
</evidence>
<dbReference type="AlphaFoldDB" id="A0A5J9SYP7"/>
<reference evidence="3 4" key="1">
    <citation type="journal article" date="2019" name="Sci. Rep.">
        <title>A high-quality genome of Eragrostis curvula grass provides insights into Poaceae evolution and supports new strategies to enhance forage quality.</title>
        <authorList>
            <person name="Carballo J."/>
            <person name="Santos B.A.C.M."/>
            <person name="Zappacosta D."/>
            <person name="Garbus I."/>
            <person name="Selva J.P."/>
            <person name="Gallo C.A."/>
            <person name="Diaz A."/>
            <person name="Albertini E."/>
            <person name="Caccamo M."/>
            <person name="Echenique V."/>
        </authorList>
    </citation>
    <scope>NUCLEOTIDE SEQUENCE [LARGE SCALE GENOMIC DNA]</scope>
    <source>
        <strain evidence="4">cv. Victoria</strain>
        <tissue evidence="3">Leaf</tissue>
    </source>
</reference>
<comment type="caution">
    <text evidence="3">The sequence shown here is derived from an EMBL/GenBank/DDBJ whole genome shotgun (WGS) entry which is preliminary data.</text>
</comment>
<accession>A0A5J9SYP7</accession>
<dbReference type="Gramene" id="TVU04208">
    <property type="protein sequence ID" value="TVU04208"/>
    <property type="gene ID" value="EJB05_50234"/>
</dbReference>
<dbReference type="Proteomes" id="UP000324897">
    <property type="component" value="Unassembled WGS sequence"/>
</dbReference>